<gene>
    <name evidence="3" type="ORF">HRJ53_02935</name>
</gene>
<feature type="non-terminal residue" evidence="3">
    <location>
        <position position="126"/>
    </location>
</feature>
<dbReference type="Proteomes" id="UP000567293">
    <property type="component" value="Unassembled WGS sequence"/>
</dbReference>
<dbReference type="InterPro" id="IPR034660">
    <property type="entry name" value="DinB/YfiT-like"/>
</dbReference>
<comment type="caution">
    <text evidence="3">The sequence shown here is derived from an EMBL/GenBank/DDBJ whole genome shotgun (WGS) entry which is preliminary data.</text>
</comment>
<protein>
    <submittedName>
        <fullName evidence="3">DinB family protein</fullName>
    </submittedName>
</protein>
<keyword evidence="1" id="KW-0732">Signal</keyword>
<keyword evidence="4" id="KW-1185">Reference proteome</keyword>
<dbReference type="EMBL" id="JACDQQ010000293">
    <property type="protein sequence ID" value="MBA0083928.1"/>
    <property type="molecule type" value="Genomic_DNA"/>
</dbReference>
<dbReference type="SUPFAM" id="SSF109854">
    <property type="entry name" value="DinB/YfiT-like putative metalloenzymes"/>
    <property type="match status" value="1"/>
</dbReference>
<dbReference type="InterPro" id="IPR024775">
    <property type="entry name" value="DinB-like"/>
</dbReference>
<sequence length="126" mass="13500">MKTFAVSLVLLGVMTAAPTLRAQGGSTAQQQPPTVASVLNMHYGIVEQEVVSAAEAMPEDKYSFAPTSGEFKGVRTFAEEVKHIGFANHLFFGPLMGETIDAKSIEENANGPANLKSKAEIVQYLK</sequence>
<dbReference type="Gene3D" id="1.20.120.450">
    <property type="entry name" value="dinb family like domain"/>
    <property type="match status" value="1"/>
</dbReference>
<feature type="domain" description="DinB-like" evidence="2">
    <location>
        <begin position="47"/>
        <end position="125"/>
    </location>
</feature>
<evidence type="ECO:0000313" key="3">
    <source>
        <dbReference type="EMBL" id="MBA0083928.1"/>
    </source>
</evidence>
<feature type="chain" id="PRO_5031166465" evidence="1">
    <location>
        <begin position="23"/>
        <end position="126"/>
    </location>
</feature>
<evidence type="ECO:0000256" key="1">
    <source>
        <dbReference type="SAM" id="SignalP"/>
    </source>
</evidence>
<reference evidence="3" key="1">
    <citation type="submission" date="2020-06" db="EMBL/GenBank/DDBJ databases">
        <title>Legume-microbial interactions unlock mineral nutrients during tropical forest succession.</title>
        <authorList>
            <person name="Epihov D.Z."/>
        </authorList>
    </citation>
    <scope>NUCLEOTIDE SEQUENCE [LARGE SCALE GENOMIC DNA]</scope>
    <source>
        <strain evidence="3">Pan2503</strain>
    </source>
</reference>
<proteinExistence type="predicted"/>
<organism evidence="3 4">
    <name type="scientific">Candidatus Acidiferrum panamense</name>
    <dbReference type="NCBI Taxonomy" id="2741543"/>
    <lineage>
        <taxon>Bacteria</taxon>
        <taxon>Pseudomonadati</taxon>
        <taxon>Acidobacteriota</taxon>
        <taxon>Terriglobia</taxon>
        <taxon>Candidatus Acidiferrales</taxon>
        <taxon>Candidatus Acidiferrum</taxon>
    </lineage>
</organism>
<name>A0A7V8NM95_9BACT</name>
<accession>A0A7V8NM95</accession>
<feature type="signal peptide" evidence="1">
    <location>
        <begin position="1"/>
        <end position="22"/>
    </location>
</feature>
<dbReference type="Pfam" id="PF12867">
    <property type="entry name" value="DinB_2"/>
    <property type="match status" value="1"/>
</dbReference>
<evidence type="ECO:0000313" key="4">
    <source>
        <dbReference type="Proteomes" id="UP000567293"/>
    </source>
</evidence>
<evidence type="ECO:0000259" key="2">
    <source>
        <dbReference type="Pfam" id="PF12867"/>
    </source>
</evidence>
<dbReference type="AlphaFoldDB" id="A0A7V8NM95"/>